<keyword evidence="4 6" id="KW-0378">Hydrolase</keyword>
<proteinExistence type="inferred from homology"/>
<comment type="similarity">
    <text evidence="1 6">Belongs to the glutaminase family.</text>
</comment>
<dbReference type="RefSeq" id="WP_241462361.1">
    <property type="nucleotide sequence ID" value="NZ_JJMU01000010.1"/>
</dbReference>
<dbReference type="PATRIC" id="fig|1229276.3.peg.638"/>
<evidence type="ECO:0000313" key="7">
    <source>
        <dbReference type="EMBL" id="KGE15510.1"/>
    </source>
</evidence>
<dbReference type="AlphaFoldDB" id="A0A0B8TBF6"/>
<evidence type="ECO:0000313" key="8">
    <source>
        <dbReference type="Proteomes" id="UP000031802"/>
    </source>
</evidence>
<evidence type="ECO:0000256" key="5">
    <source>
        <dbReference type="ARBA" id="ARBA00049534"/>
    </source>
</evidence>
<comment type="subunit">
    <text evidence="2 6">Homotetramer.</text>
</comment>
<gene>
    <name evidence="6" type="primary">glsA</name>
    <name evidence="7" type="ORF">DI53_0614</name>
</gene>
<keyword evidence="6" id="KW-0007">Acetylation</keyword>
<accession>A0A0B8TBF6</accession>
<dbReference type="NCBIfam" id="TIGR03814">
    <property type="entry name" value="Gln_ase"/>
    <property type="match status" value="1"/>
</dbReference>
<name>A0A0B8TBF6_9SPHI</name>
<feature type="binding site" evidence="6">
    <location>
        <position position="234"/>
    </location>
    <ligand>
        <name>substrate</name>
    </ligand>
</feature>
<dbReference type="STRING" id="1229276.DI53_0614"/>
<evidence type="ECO:0000256" key="1">
    <source>
        <dbReference type="ARBA" id="ARBA00011076"/>
    </source>
</evidence>
<comment type="catalytic activity">
    <reaction evidence="5 6">
        <text>L-glutamine + H2O = L-glutamate + NH4(+)</text>
        <dbReference type="Rhea" id="RHEA:15889"/>
        <dbReference type="ChEBI" id="CHEBI:15377"/>
        <dbReference type="ChEBI" id="CHEBI:28938"/>
        <dbReference type="ChEBI" id="CHEBI:29985"/>
        <dbReference type="ChEBI" id="CHEBI:58359"/>
        <dbReference type="EC" id="3.5.1.2"/>
    </reaction>
</comment>
<feature type="binding site" evidence="6">
    <location>
        <position position="190"/>
    </location>
    <ligand>
        <name>substrate</name>
    </ligand>
</feature>
<dbReference type="GO" id="GO:0006543">
    <property type="term" value="P:L-glutamine catabolic process"/>
    <property type="evidence" value="ECO:0007669"/>
    <property type="project" value="TreeGrafter"/>
</dbReference>
<dbReference type="eggNOG" id="COG2066">
    <property type="taxonomic scope" value="Bacteria"/>
</dbReference>
<evidence type="ECO:0000256" key="2">
    <source>
        <dbReference type="ARBA" id="ARBA00011881"/>
    </source>
</evidence>
<feature type="binding site" evidence="6">
    <location>
        <position position="241"/>
    </location>
    <ligand>
        <name>substrate</name>
    </ligand>
</feature>
<dbReference type="EMBL" id="JJMU01000010">
    <property type="protein sequence ID" value="KGE15510.1"/>
    <property type="molecule type" value="Genomic_DNA"/>
</dbReference>
<keyword evidence="8" id="KW-1185">Reference proteome</keyword>
<dbReference type="Gene3D" id="3.40.710.10">
    <property type="entry name" value="DD-peptidase/beta-lactamase superfamily"/>
    <property type="match status" value="1"/>
</dbReference>
<dbReference type="GO" id="GO:0006537">
    <property type="term" value="P:glutamate biosynthetic process"/>
    <property type="evidence" value="ECO:0007669"/>
    <property type="project" value="TreeGrafter"/>
</dbReference>
<feature type="binding site" evidence="6">
    <location>
        <position position="264"/>
    </location>
    <ligand>
        <name>substrate</name>
    </ligand>
</feature>
<dbReference type="GO" id="GO:0004359">
    <property type="term" value="F:glutaminase activity"/>
    <property type="evidence" value="ECO:0007669"/>
    <property type="project" value="UniProtKB-UniRule"/>
</dbReference>
<dbReference type="PANTHER" id="PTHR12544">
    <property type="entry name" value="GLUTAMINASE"/>
    <property type="match status" value="1"/>
</dbReference>
<reference evidence="7 8" key="2">
    <citation type="journal article" date="2015" name="PLoS ONE">
        <title>Whole-Genome Optical Mapping and Finished Genome Sequence of Sphingobacterium deserti sp. nov., a New Species Isolated from the Western Desert of China.</title>
        <authorList>
            <person name="Teng C."/>
            <person name="Zhou Z."/>
            <person name="Molnar I."/>
            <person name="Li X."/>
            <person name="Tang R."/>
            <person name="Chen M."/>
            <person name="Wang L."/>
            <person name="Su S."/>
            <person name="Zhang W."/>
            <person name="Lin M."/>
        </authorList>
    </citation>
    <scope>NUCLEOTIDE SEQUENCE [LARGE SCALE GENOMIC DNA]</scope>
    <source>
        <strain evidence="8">ACCC05744</strain>
    </source>
</reference>
<evidence type="ECO:0000256" key="6">
    <source>
        <dbReference type="HAMAP-Rule" id="MF_00313"/>
    </source>
</evidence>
<dbReference type="SUPFAM" id="SSF56601">
    <property type="entry name" value="beta-lactamase/transpeptidase-like"/>
    <property type="match status" value="1"/>
</dbReference>
<evidence type="ECO:0000256" key="4">
    <source>
        <dbReference type="ARBA" id="ARBA00022801"/>
    </source>
</evidence>
<sequence>MYKYMLILFVALAIRNDSQAQTVTDKSESKIREAEFEGPKDTILETEDTYRRGSMQISLLRSNDSIPNYSQNTSPISEVSKASLTTILNKNRHYYLDGKVADYIPELGKMDPKAVAIAVVNEKGLLIGAGDMHKKFTMQSISKPIALMVAVMENGEEAVFKKMGYFGTDKPFNHFSNLETMGKPLNPMMNAGAILTTSLISGDGQVPFDKILKLLRYITDNPTLDYNETVYASEKETGHRNRGMFYIMKNAGLISGSEEQLDNYFRQCSIELTTEDLAKIGYFFAQQCVRFDGDQRYKNPEISKLIQSQMLIAGMYEFSGEYARTVGLPSKSGVGGGIMISVPNEAGIAVFSAPLDAHGNSVVGYHMILDLVRHYNLGIF</sequence>
<feature type="binding site" evidence="6">
    <location>
        <position position="316"/>
    </location>
    <ligand>
        <name>substrate</name>
    </ligand>
</feature>
<feature type="binding site" evidence="6">
    <location>
        <position position="334"/>
    </location>
    <ligand>
        <name>substrate</name>
    </ligand>
</feature>
<dbReference type="EC" id="3.5.1.2" evidence="3 6"/>
<protein>
    <recommendedName>
        <fullName evidence="3 6">Glutaminase</fullName>
        <ecNumber evidence="3 6">3.5.1.2</ecNumber>
    </recommendedName>
</protein>
<reference evidence="8" key="1">
    <citation type="submission" date="2014-04" db="EMBL/GenBank/DDBJ databases">
        <title>Whole-Genome optical mapping and complete genome sequence of Sphingobacterium deserti sp. nov., a new spaces isolated from desert in the west of China.</title>
        <authorList>
            <person name="Teng C."/>
            <person name="Zhou Z."/>
            <person name="Li X."/>
            <person name="Chen M."/>
            <person name="Lin M."/>
            <person name="Wang L."/>
            <person name="Su S."/>
            <person name="Zhang C."/>
            <person name="Zhang W."/>
        </authorList>
    </citation>
    <scope>NUCLEOTIDE SEQUENCE [LARGE SCALE GENOMIC DNA]</scope>
    <source>
        <strain evidence="8">ACCC05744</strain>
    </source>
</reference>
<dbReference type="PANTHER" id="PTHR12544:SF29">
    <property type="entry name" value="GLUTAMINASE"/>
    <property type="match status" value="1"/>
</dbReference>
<dbReference type="HAMAP" id="MF_00313">
    <property type="entry name" value="Glutaminase"/>
    <property type="match status" value="1"/>
</dbReference>
<organism evidence="7 8">
    <name type="scientific">Sphingobacterium deserti</name>
    <dbReference type="NCBI Taxonomy" id="1229276"/>
    <lineage>
        <taxon>Bacteria</taxon>
        <taxon>Pseudomonadati</taxon>
        <taxon>Bacteroidota</taxon>
        <taxon>Sphingobacteriia</taxon>
        <taxon>Sphingobacteriales</taxon>
        <taxon>Sphingobacteriaceae</taxon>
        <taxon>Sphingobacterium</taxon>
    </lineage>
</organism>
<dbReference type="InterPro" id="IPR015868">
    <property type="entry name" value="Glutaminase"/>
</dbReference>
<dbReference type="Proteomes" id="UP000031802">
    <property type="component" value="Unassembled WGS sequence"/>
</dbReference>
<dbReference type="Pfam" id="PF04960">
    <property type="entry name" value="Glutaminase"/>
    <property type="match status" value="1"/>
</dbReference>
<evidence type="ECO:0000256" key="3">
    <source>
        <dbReference type="ARBA" id="ARBA00012918"/>
    </source>
</evidence>
<dbReference type="InterPro" id="IPR012338">
    <property type="entry name" value="Beta-lactam/transpept-like"/>
</dbReference>
<feature type="binding site" evidence="6">
    <location>
        <position position="140"/>
    </location>
    <ligand>
        <name>substrate</name>
    </ligand>
</feature>
<comment type="caution">
    <text evidence="7">The sequence shown here is derived from an EMBL/GenBank/DDBJ whole genome shotgun (WGS) entry which is preliminary data.</text>
</comment>